<evidence type="ECO:0000313" key="3">
    <source>
        <dbReference type="Proteomes" id="UP001108025"/>
    </source>
</evidence>
<reference evidence="2" key="1">
    <citation type="submission" date="2021-11" db="EMBL/GenBank/DDBJ databases">
        <title>Description of novel Chryseobacterium species.</title>
        <authorList>
            <person name="Saticioglu I.B."/>
            <person name="Ay H."/>
            <person name="Altun S."/>
            <person name="Duman M."/>
        </authorList>
    </citation>
    <scope>NUCLEOTIDE SEQUENCE</scope>
    <source>
        <strain evidence="2">C-17</strain>
    </source>
</reference>
<dbReference type="Proteomes" id="UP001108025">
    <property type="component" value="Unassembled WGS sequence"/>
</dbReference>
<organism evidence="2 3">
    <name type="scientific">Chryseobacterium turcicum</name>
    <dbReference type="NCBI Taxonomy" id="2898076"/>
    <lineage>
        <taxon>Bacteria</taxon>
        <taxon>Pseudomonadati</taxon>
        <taxon>Bacteroidota</taxon>
        <taxon>Flavobacteriia</taxon>
        <taxon>Flavobacteriales</taxon>
        <taxon>Weeksellaceae</taxon>
        <taxon>Chryseobacterium group</taxon>
        <taxon>Chryseobacterium</taxon>
    </lineage>
</organism>
<feature type="signal peptide" evidence="1">
    <location>
        <begin position="1"/>
        <end position="21"/>
    </location>
</feature>
<gene>
    <name evidence="2" type="ORF">LO744_10330</name>
</gene>
<accession>A0A9Q3V3H5</accession>
<keyword evidence="3" id="KW-1185">Reference proteome</keyword>
<comment type="caution">
    <text evidence="2">The sequence shown here is derived from an EMBL/GenBank/DDBJ whole genome shotgun (WGS) entry which is preliminary data.</text>
</comment>
<evidence type="ECO:0008006" key="4">
    <source>
        <dbReference type="Google" id="ProtNLM"/>
    </source>
</evidence>
<sequence length="163" mass="19620">MKRLLLSVFFLLSIFCFSQDADEKEIYSLIINSFPEKELKINDKVFRLNFEGNPDEKQEFKIFMRKFLFLRKSTYENFIANNRKENTIYNNFNSDKNIVIVNYKNNGSIIFSNLGFDNSKSQALVQYSKEDVFLALFEKKNNKWFLKERKKLKDLLLEFYDNH</sequence>
<evidence type="ECO:0000256" key="1">
    <source>
        <dbReference type="SAM" id="SignalP"/>
    </source>
</evidence>
<proteinExistence type="predicted"/>
<feature type="chain" id="PRO_5040485512" description="DUF3828 domain-containing protein" evidence="1">
    <location>
        <begin position="22"/>
        <end position="163"/>
    </location>
</feature>
<name>A0A9Q3V3H5_9FLAO</name>
<evidence type="ECO:0000313" key="2">
    <source>
        <dbReference type="EMBL" id="MCD1117256.1"/>
    </source>
</evidence>
<protein>
    <recommendedName>
        <fullName evidence="4">DUF3828 domain-containing protein</fullName>
    </recommendedName>
</protein>
<dbReference type="EMBL" id="JAJNAY010000001">
    <property type="protein sequence ID" value="MCD1117256.1"/>
    <property type="molecule type" value="Genomic_DNA"/>
</dbReference>
<keyword evidence="1" id="KW-0732">Signal</keyword>
<dbReference type="AlphaFoldDB" id="A0A9Q3V3H5"/>
<dbReference type="RefSeq" id="WP_230669184.1">
    <property type="nucleotide sequence ID" value="NZ_JAJNAY010000001.1"/>
</dbReference>